<accession>A0A284S0M7</accession>
<evidence type="ECO:0000313" key="15">
    <source>
        <dbReference type="EMBL" id="SJL14565.1"/>
    </source>
</evidence>
<dbReference type="Gene3D" id="1.10.150.570">
    <property type="entry name" value="GidA associated domain, C-terminal subdomain"/>
    <property type="match status" value="1"/>
</dbReference>
<evidence type="ECO:0000256" key="7">
    <source>
        <dbReference type="ARBA" id="ARBA00022741"/>
    </source>
</evidence>
<dbReference type="FunFam" id="3.50.50.60:FF:000002">
    <property type="entry name" value="tRNA uridine 5-carboxymethylaminomethyl modification enzyme MnmG"/>
    <property type="match status" value="1"/>
</dbReference>
<dbReference type="GO" id="GO:0005524">
    <property type="term" value="F:ATP binding"/>
    <property type="evidence" value="ECO:0007669"/>
    <property type="project" value="UniProtKB-KW"/>
</dbReference>
<dbReference type="Pfam" id="PF00005">
    <property type="entry name" value="ABC_tran"/>
    <property type="match status" value="2"/>
</dbReference>
<dbReference type="Pfam" id="PF21680">
    <property type="entry name" value="GIDA_C_1st"/>
    <property type="match status" value="1"/>
</dbReference>
<dbReference type="GO" id="GO:0005737">
    <property type="term" value="C:cytoplasm"/>
    <property type="evidence" value="ECO:0007669"/>
    <property type="project" value="UniProtKB-ARBA"/>
</dbReference>
<feature type="transmembrane region" description="Helical" evidence="13">
    <location>
        <begin position="387"/>
        <end position="410"/>
    </location>
</feature>
<dbReference type="Pfam" id="PF19055">
    <property type="entry name" value="ABC2_membrane_7"/>
    <property type="match status" value="1"/>
</dbReference>
<evidence type="ECO:0000256" key="4">
    <source>
        <dbReference type="ARBA" id="ARBA00022448"/>
    </source>
</evidence>
<dbReference type="PANTHER" id="PTHR48041:SF119">
    <property type="entry name" value="ROA1P"/>
    <property type="match status" value="1"/>
</dbReference>
<dbReference type="InterPro" id="IPR049312">
    <property type="entry name" value="GIDA_C_N"/>
</dbReference>
<comment type="subcellular location">
    <subcellularLocation>
        <location evidence="2">Membrane</location>
        <topology evidence="2">Multi-pass membrane protein</topology>
    </subcellularLocation>
</comment>
<dbReference type="InterPro" id="IPR003593">
    <property type="entry name" value="AAA+_ATPase"/>
</dbReference>
<dbReference type="Pfam" id="PF01134">
    <property type="entry name" value="GIDA"/>
    <property type="match status" value="1"/>
</dbReference>
<feature type="transmembrane region" description="Helical" evidence="13">
    <location>
        <begin position="1100"/>
        <end position="1122"/>
    </location>
</feature>
<dbReference type="Gene3D" id="3.40.50.300">
    <property type="entry name" value="P-loop containing nucleotide triphosphate hydrolases"/>
    <property type="match status" value="2"/>
</dbReference>
<dbReference type="PROSITE" id="PS01280">
    <property type="entry name" value="GIDA_1"/>
    <property type="match status" value="1"/>
</dbReference>
<feature type="transmembrane region" description="Helical" evidence="13">
    <location>
        <begin position="1166"/>
        <end position="1187"/>
    </location>
</feature>
<dbReference type="GO" id="GO:0016020">
    <property type="term" value="C:membrane"/>
    <property type="evidence" value="ECO:0007669"/>
    <property type="project" value="UniProtKB-SubCell"/>
</dbReference>
<keyword evidence="4" id="KW-0813">Transport</keyword>
<sequence length="1915" mass="211382">MSVDYTSTTSVDDSLASGWSLADNYEEKLSFSSVTPVDVQVRNLSVQVEGTRQWKERFPSLRKNTSDLEARQVKSLLTQIDADFPRGTLTGILGSSGSGKTTLLNVLSERMRGSNLSVQGQRLHNNSTSLSSISHAYVTQTDSLLPTLTVRETLTYAANLRLPASTTRSERAQLVDDIIRELGLKDCSNTYVGDGVRRKGCSGGELRRVSLGIQLLGNPSVLFLDEPTTGLDATSAFHLVKTLKSLAQKGRTVIMTLHQPRSEAFLMLDRVMLLSQGHTLYAGVSSGAIPWFERLAHPLELHVNPADYLIDVAALDVRTSEAEEASRSRVNRLIAAWKSVSALRFPPIKHELAVTRFDKRDVHKAPVGRVILTLISRKLKTSVRDPFGLGSALLEAVIMGLFVGVAFYHIPDSLAGIKTRQGVLYTSVGLQEYLIMMYEVYRLTMIDLPVFDREHSDGIVGVIPWIISHRSAHAILEDILVPFVFSAITYYMVGLSSSETQFFYYFAIGLLTQFISVTFAGFATAMTRDFSKATIIANIAFMLHTYPCGFFIQANAIPIYVRWTKWISPIFYAFTGLVYSDFKGRFFDCPLGDAATDPNCVNYRGDFIISSLAVPNMTWTYIPICAIIGIALSYVIGQIFFLHFFKVNVSMLGSKERPEDKSRRASSAPVTLTPNSIAGIDVDLTNYTLKVRPRRGRDVKILQGITSCFEAGKVNVILGPSGSGKSSLLNLMAQRLQSTLQTTYVAGGTMTLNGVPAKPEVMSTLCSYVTQDDSALLPYLTVRETLQFAASLRLPSSLSKEEKRHRADEVMLKMGLKDCRHTLIGNELLKGISGGEKRRVSIAVQVLTEPQVLMLDEPTSGLDAFTAASILDVLTQLAKEGRTIITTLHQSSSELYKRFGNVLLLAKGGRVAYSGPASEMLDYMSSVGFECPPMMNPSDFALDVVSVDTREAEQEELGRVKVNKLVKAFKDRQEAEGRVSPLSDRQMGVSTNFKGYERKMLSIATALPILLKRGVLAFLRQKSLLVVRIGGTLGVAGGIGLYYSPIGYDYASIQSRVGLIQKTLPLFFVGILQNVAVFPIERDFFYREYDDGVYSVEAFLTSYAALELPFEIVTALVFSLCVSIAANLGRTVPLYFITALNGLCIVNAGESLGMIMNTLLTQDTGLALNISNILMSIAMYMAGLMSLNMPSFLKHLNKLNPLGYSIRNMMPYVLRGQTFSCGDDQRLTDGSCAISTGDQVLEIFNLKDVNAPLNLCAVVISAVVYRLLAYAVLKLMKICVIGAGHAGCEAAAASSRSGAKTLLLTKNVENIGELSCNPSIGGVGKGTLVREVDAMDGLMGRVADMSGIMFRMLNATKGSAVWGPRAQIDRKLYKRHMKKELTKYQENLHIRAADVFDLVFDHNHNPDAVWGRIKGVRLDTGEIIPCSQVIVCTGTFLGGEIHIGPKTFPAGRINEDPSIGLSGSLRAAGFRLGRLQTGTPARLDGKTINFTTLDRQDGDEVPAPFSFLNDAVPNASNQVPCYMTRTNPSTHQIVKDNMHRSVHIQETKKGPRYCPSLEAKILRFDRDAHTVWLEPEGYDSDVIYPNGISCSLPEEVQEPMMRTIEGLENVKMVRPAYGVEYDYVDPRELLPTLETKRIKGLFLAGQINGTTGYEEAAAQGIVAGINAGLAALQRPPFVLTRAESFIGVLIDDLIVKGADEPYRMLTSRSEYRMTLRPENSDMRLTAKAYNVGVVSDERWRSFSQMLQTYNQIIDVLKGCVLSTQGWKSRGYTVPLDGKMRSAFDLLRYQTISSAEFVKDIPLLTNTDPRLLARIDTEGRYQPFLARQQADLRDFMVDEGLLLDPMMDYLTVKGLSSEIRERLFKVRPTTIGAAKRMEGMTPSSMVHLLRHAKRTFRRDQERGKFGDVKDMDARSV</sequence>
<dbReference type="PROSITE" id="PS01281">
    <property type="entry name" value="GIDA_2"/>
    <property type="match status" value="1"/>
</dbReference>
<dbReference type="InterPro" id="IPR017871">
    <property type="entry name" value="ABC_transporter-like_CS"/>
</dbReference>
<dbReference type="GO" id="GO:0002098">
    <property type="term" value="P:tRNA wobble uridine modification"/>
    <property type="evidence" value="ECO:0007669"/>
    <property type="project" value="InterPro"/>
</dbReference>
<keyword evidence="9 15" id="KW-0067">ATP-binding</keyword>
<protein>
    <submittedName>
        <fullName evidence="15">Related to A.gambiae ATP-binding-cassette protein</fullName>
    </submittedName>
</protein>
<evidence type="ECO:0000256" key="2">
    <source>
        <dbReference type="ARBA" id="ARBA00004141"/>
    </source>
</evidence>
<keyword evidence="10 13" id="KW-1133">Transmembrane helix</keyword>
<evidence type="ECO:0000313" key="16">
    <source>
        <dbReference type="Proteomes" id="UP000219338"/>
    </source>
</evidence>
<feature type="transmembrane region" description="Helical" evidence="13">
    <location>
        <begin position="1025"/>
        <end position="1043"/>
    </location>
</feature>
<evidence type="ECO:0000256" key="3">
    <source>
        <dbReference type="ARBA" id="ARBA00007653"/>
    </source>
</evidence>
<dbReference type="InterPro" id="IPR003439">
    <property type="entry name" value="ABC_transporter-like_ATP-bd"/>
</dbReference>
<feature type="domain" description="ABC transporter" evidence="14">
    <location>
        <begin position="56"/>
        <end position="301"/>
    </location>
</feature>
<keyword evidence="11 13" id="KW-0472">Membrane</keyword>
<dbReference type="SMART" id="SM00382">
    <property type="entry name" value="AAA"/>
    <property type="match status" value="2"/>
</dbReference>
<evidence type="ECO:0000259" key="14">
    <source>
        <dbReference type="PROSITE" id="PS50893"/>
    </source>
</evidence>
<reference evidence="16" key="1">
    <citation type="journal article" date="2017" name="Nat. Ecol. Evol.">
        <title>Genome expansion and lineage-specific genetic innovations in the forest pathogenic fungi Armillaria.</title>
        <authorList>
            <person name="Sipos G."/>
            <person name="Prasanna A.N."/>
            <person name="Walter M.C."/>
            <person name="O'Connor E."/>
            <person name="Balint B."/>
            <person name="Krizsan K."/>
            <person name="Kiss B."/>
            <person name="Hess J."/>
            <person name="Varga T."/>
            <person name="Slot J."/>
            <person name="Riley R."/>
            <person name="Boka B."/>
            <person name="Rigling D."/>
            <person name="Barry K."/>
            <person name="Lee J."/>
            <person name="Mihaltcheva S."/>
            <person name="LaButti K."/>
            <person name="Lipzen A."/>
            <person name="Waldron R."/>
            <person name="Moloney N.M."/>
            <person name="Sperisen C."/>
            <person name="Kredics L."/>
            <person name="Vagvoelgyi C."/>
            <person name="Patrignani A."/>
            <person name="Fitzpatrick D."/>
            <person name="Nagy I."/>
            <person name="Doyle S."/>
            <person name="Anderson J.B."/>
            <person name="Grigoriev I.V."/>
            <person name="Gueldener U."/>
            <person name="Muensterkoetter M."/>
            <person name="Nagy L.G."/>
        </authorList>
    </citation>
    <scope>NUCLEOTIDE SEQUENCE [LARGE SCALE GENOMIC DNA]</scope>
    <source>
        <strain evidence="16">C18/9</strain>
    </source>
</reference>
<dbReference type="NCBIfam" id="TIGR00136">
    <property type="entry name" value="mnmG_gidA"/>
    <property type="match status" value="1"/>
</dbReference>
<dbReference type="GO" id="GO:0016887">
    <property type="term" value="F:ATP hydrolysis activity"/>
    <property type="evidence" value="ECO:0007669"/>
    <property type="project" value="InterPro"/>
</dbReference>
<dbReference type="InterPro" id="IPR043926">
    <property type="entry name" value="ABCG_dom"/>
</dbReference>
<feature type="transmembrane region" description="Helical" evidence="13">
    <location>
        <begin position="502"/>
        <end position="523"/>
    </location>
</feature>
<feature type="transmembrane region" description="Helical" evidence="13">
    <location>
        <begin position="535"/>
        <end position="561"/>
    </location>
</feature>
<dbReference type="InterPro" id="IPR047001">
    <property type="entry name" value="MnmG_C_subdom"/>
</dbReference>
<dbReference type="STRING" id="47428.A0A284S0M7"/>
<dbReference type="PANTHER" id="PTHR48041">
    <property type="entry name" value="ABC TRANSPORTER G FAMILY MEMBER 28"/>
    <property type="match status" value="1"/>
</dbReference>
<name>A0A284S0M7_ARMOS</name>
<feature type="transmembrane region" description="Helical" evidence="13">
    <location>
        <begin position="1134"/>
        <end position="1160"/>
    </location>
</feature>
<feature type="transmembrane region" description="Helical" evidence="13">
    <location>
        <begin position="621"/>
        <end position="645"/>
    </location>
</feature>
<evidence type="ECO:0000256" key="10">
    <source>
        <dbReference type="ARBA" id="ARBA00022989"/>
    </source>
</evidence>
<dbReference type="InterPro" id="IPR044920">
    <property type="entry name" value="MnmG_C_subdom_sf"/>
</dbReference>
<dbReference type="HAMAP" id="MF_00129">
    <property type="entry name" value="MnmG_GidA"/>
    <property type="match status" value="1"/>
</dbReference>
<keyword evidence="6 13" id="KW-0812">Transmembrane</keyword>
<dbReference type="InterPro" id="IPR050352">
    <property type="entry name" value="ABCG_transporters"/>
</dbReference>
<comment type="function">
    <text evidence="12">Component of the MSS1-MTO1 complex that catalyzes the 5-carboxymethylaminomethyluridine (cmnm(5)U) modification at the 34th wobble position (U34) of mitochondrial tRNAs.</text>
</comment>
<dbReference type="InterPro" id="IPR020595">
    <property type="entry name" value="MnmG-rel_CS"/>
</dbReference>
<dbReference type="InterPro" id="IPR026904">
    <property type="entry name" value="MnmG_C"/>
</dbReference>
<feature type="domain" description="ABC transporter" evidence="14">
    <location>
        <begin position="682"/>
        <end position="933"/>
    </location>
</feature>
<dbReference type="InterPro" id="IPR036188">
    <property type="entry name" value="FAD/NAD-bd_sf"/>
</dbReference>
<dbReference type="EMBL" id="FUEG01000024">
    <property type="protein sequence ID" value="SJL14565.1"/>
    <property type="molecule type" value="Genomic_DNA"/>
</dbReference>
<feature type="transmembrane region" description="Helical" evidence="13">
    <location>
        <begin position="1064"/>
        <end position="1080"/>
    </location>
</feature>
<keyword evidence="7" id="KW-0547">Nucleotide-binding</keyword>
<evidence type="ECO:0000256" key="1">
    <source>
        <dbReference type="ARBA" id="ARBA00001974"/>
    </source>
</evidence>
<gene>
    <name evidence="15" type="ORF">ARMOST_18028</name>
</gene>
<dbReference type="PROSITE" id="PS00211">
    <property type="entry name" value="ABC_TRANSPORTER_1"/>
    <property type="match status" value="2"/>
</dbReference>
<keyword evidence="5" id="KW-0285">Flavoprotein</keyword>
<dbReference type="PROSITE" id="PS50893">
    <property type="entry name" value="ABC_TRANSPORTER_2"/>
    <property type="match status" value="2"/>
</dbReference>
<evidence type="ECO:0000256" key="5">
    <source>
        <dbReference type="ARBA" id="ARBA00022630"/>
    </source>
</evidence>
<comment type="cofactor">
    <cofactor evidence="1">
        <name>FAD</name>
        <dbReference type="ChEBI" id="CHEBI:57692"/>
    </cofactor>
</comment>
<evidence type="ECO:0000256" key="12">
    <source>
        <dbReference type="ARBA" id="ARBA00054993"/>
    </source>
</evidence>
<evidence type="ECO:0000256" key="8">
    <source>
        <dbReference type="ARBA" id="ARBA00022827"/>
    </source>
</evidence>
<feature type="transmembrane region" description="Helical" evidence="13">
    <location>
        <begin position="479"/>
        <end position="496"/>
    </location>
</feature>
<dbReference type="SUPFAM" id="SSF52540">
    <property type="entry name" value="P-loop containing nucleoside triphosphate hydrolases"/>
    <property type="match status" value="2"/>
</dbReference>
<dbReference type="InterPro" id="IPR027417">
    <property type="entry name" value="P-loop_NTPase"/>
</dbReference>
<dbReference type="SUPFAM" id="SSF51905">
    <property type="entry name" value="FAD/NAD(P)-binding domain"/>
    <property type="match status" value="1"/>
</dbReference>
<dbReference type="SMART" id="SM01228">
    <property type="entry name" value="GIDA_assoc_3"/>
    <property type="match status" value="1"/>
</dbReference>
<dbReference type="GO" id="GO:0140359">
    <property type="term" value="F:ABC-type transporter activity"/>
    <property type="evidence" value="ECO:0007669"/>
    <property type="project" value="InterPro"/>
</dbReference>
<evidence type="ECO:0000256" key="9">
    <source>
        <dbReference type="ARBA" id="ARBA00022840"/>
    </source>
</evidence>
<dbReference type="OrthoDB" id="3329at2759"/>
<evidence type="ECO:0000256" key="11">
    <source>
        <dbReference type="ARBA" id="ARBA00023136"/>
    </source>
</evidence>
<proteinExistence type="inferred from homology"/>
<keyword evidence="8" id="KW-0274">FAD</keyword>
<dbReference type="InterPro" id="IPR040131">
    <property type="entry name" value="MnmG_N"/>
</dbReference>
<organism evidence="15 16">
    <name type="scientific">Armillaria ostoyae</name>
    <name type="common">Armillaria root rot fungus</name>
    <dbReference type="NCBI Taxonomy" id="47428"/>
    <lineage>
        <taxon>Eukaryota</taxon>
        <taxon>Fungi</taxon>
        <taxon>Dikarya</taxon>
        <taxon>Basidiomycota</taxon>
        <taxon>Agaricomycotina</taxon>
        <taxon>Agaricomycetes</taxon>
        <taxon>Agaricomycetidae</taxon>
        <taxon>Agaricales</taxon>
        <taxon>Marasmiineae</taxon>
        <taxon>Physalacriaceae</taxon>
        <taxon>Armillaria</taxon>
    </lineage>
</organism>
<comment type="similarity">
    <text evidence="3">Belongs to the MnmG family.</text>
</comment>
<dbReference type="Gene3D" id="3.50.50.60">
    <property type="entry name" value="FAD/NAD(P)-binding domain"/>
    <property type="match status" value="2"/>
</dbReference>
<dbReference type="Pfam" id="PF01061">
    <property type="entry name" value="ABC2_membrane"/>
    <property type="match status" value="2"/>
</dbReference>
<dbReference type="InterPro" id="IPR004416">
    <property type="entry name" value="MnmG"/>
</dbReference>
<keyword evidence="16" id="KW-1185">Reference proteome</keyword>
<dbReference type="Pfam" id="PF13932">
    <property type="entry name" value="SAM_GIDA_C"/>
    <property type="match status" value="1"/>
</dbReference>
<dbReference type="InterPro" id="IPR013525">
    <property type="entry name" value="ABC2_TM"/>
</dbReference>
<evidence type="ECO:0000256" key="6">
    <source>
        <dbReference type="ARBA" id="ARBA00022692"/>
    </source>
</evidence>
<evidence type="ECO:0000256" key="13">
    <source>
        <dbReference type="SAM" id="Phobius"/>
    </source>
</evidence>
<feature type="transmembrane region" description="Helical" evidence="13">
    <location>
        <begin position="1253"/>
        <end position="1273"/>
    </location>
</feature>
<dbReference type="Proteomes" id="UP000219338">
    <property type="component" value="Unassembled WGS sequence"/>
</dbReference>